<keyword evidence="2" id="KW-0378">Hydrolase</keyword>
<dbReference type="InterPro" id="IPR029052">
    <property type="entry name" value="Metallo-depent_PP-like"/>
</dbReference>
<dbReference type="AlphaFoldDB" id="A0A3P1SN40"/>
<evidence type="ECO:0000256" key="4">
    <source>
        <dbReference type="ARBA" id="ARBA00025742"/>
    </source>
</evidence>
<evidence type="ECO:0000313" key="6">
    <source>
        <dbReference type="EMBL" id="RRC98537.1"/>
    </source>
</evidence>
<comment type="similarity">
    <text evidence="4">Belongs to the cyclic nucleotide phosphodiesterase class-III family.</text>
</comment>
<accession>A0A3P1SN40</accession>
<comment type="caution">
    <text evidence="6">The sequence shown here is derived from an EMBL/GenBank/DDBJ whole genome shotgun (WGS) entry which is preliminary data.</text>
</comment>
<dbReference type="EMBL" id="RQXV01000007">
    <property type="protein sequence ID" value="RRC98537.1"/>
    <property type="molecule type" value="Genomic_DNA"/>
</dbReference>
<evidence type="ECO:0000256" key="2">
    <source>
        <dbReference type="ARBA" id="ARBA00022801"/>
    </source>
</evidence>
<dbReference type="InterPro" id="IPR050884">
    <property type="entry name" value="CNP_phosphodiesterase-III"/>
</dbReference>
<dbReference type="RefSeq" id="WP_124926598.1">
    <property type="nucleotide sequence ID" value="NZ_BMOH01000002.1"/>
</dbReference>
<dbReference type="Pfam" id="PF00149">
    <property type="entry name" value="Metallophos"/>
    <property type="match status" value="1"/>
</dbReference>
<evidence type="ECO:0000259" key="5">
    <source>
        <dbReference type="Pfam" id="PF00149"/>
    </source>
</evidence>
<evidence type="ECO:0000256" key="1">
    <source>
        <dbReference type="ARBA" id="ARBA00022723"/>
    </source>
</evidence>
<dbReference type="OrthoDB" id="9784378at2"/>
<reference evidence="6 7" key="1">
    <citation type="submission" date="2018-11" db="EMBL/GenBank/DDBJ databases">
        <title>The draft genome sequence of Amphritea balenae JAMM 1525T.</title>
        <authorList>
            <person name="Fang Z."/>
            <person name="Zhang Y."/>
            <person name="Han X."/>
        </authorList>
    </citation>
    <scope>NUCLEOTIDE SEQUENCE [LARGE SCALE GENOMIC DNA]</scope>
    <source>
        <strain evidence="6 7">JAMM 1525</strain>
    </source>
</reference>
<proteinExistence type="inferred from homology"/>
<dbReference type="SUPFAM" id="SSF56300">
    <property type="entry name" value="Metallo-dependent phosphatases"/>
    <property type="match status" value="1"/>
</dbReference>
<organism evidence="6 7">
    <name type="scientific">Amphritea balenae</name>
    <dbReference type="NCBI Taxonomy" id="452629"/>
    <lineage>
        <taxon>Bacteria</taxon>
        <taxon>Pseudomonadati</taxon>
        <taxon>Pseudomonadota</taxon>
        <taxon>Gammaproteobacteria</taxon>
        <taxon>Oceanospirillales</taxon>
        <taxon>Oceanospirillaceae</taxon>
        <taxon>Amphritea</taxon>
    </lineage>
</organism>
<dbReference type="PANTHER" id="PTHR42988:SF2">
    <property type="entry name" value="CYCLIC NUCLEOTIDE PHOSPHODIESTERASE CBUA0032-RELATED"/>
    <property type="match status" value="1"/>
</dbReference>
<dbReference type="Gene3D" id="3.60.21.10">
    <property type="match status" value="1"/>
</dbReference>
<sequence length="255" mass="28915">MSDTVLIAQITDCHLQNDPEQLYRGLDVEQHLDAVLEDLFHPAEFSRPPDLILWTGDLIHHGGPQGYLRLQQRLAQLPVPSYWIPGNHDDTALMMQIGGALNLRTLECGEWVIILLDSTSLPDGKGSGTLAQNELDYLQQQLNQYSDRHCLVVLHHNPVKVQSGWQDSIMLANAASFWEVLHNYSQAKAVVCGHVHQDWDLDWQGVRVLMTPASSVEFKKCSDQFQLDDDKKPAYRLLELRSDGQIQTSVKRVRC</sequence>
<dbReference type="PANTHER" id="PTHR42988">
    <property type="entry name" value="PHOSPHOHYDROLASE"/>
    <property type="match status" value="1"/>
</dbReference>
<evidence type="ECO:0000313" key="7">
    <source>
        <dbReference type="Proteomes" id="UP000267535"/>
    </source>
</evidence>
<dbReference type="GO" id="GO:0046872">
    <property type="term" value="F:metal ion binding"/>
    <property type="evidence" value="ECO:0007669"/>
    <property type="project" value="UniProtKB-KW"/>
</dbReference>
<keyword evidence="7" id="KW-1185">Reference proteome</keyword>
<dbReference type="Proteomes" id="UP000267535">
    <property type="component" value="Unassembled WGS sequence"/>
</dbReference>
<protein>
    <recommendedName>
        <fullName evidence="5">Calcineurin-like phosphoesterase domain-containing protein</fullName>
    </recommendedName>
</protein>
<dbReference type="InterPro" id="IPR004843">
    <property type="entry name" value="Calcineurin-like_PHP"/>
</dbReference>
<evidence type="ECO:0000256" key="3">
    <source>
        <dbReference type="ARBA" id="ARBA00023004"/>
    </source>
</evidence>
<dbReference type="GO" id="GO:0016787">
    <property type="term" value="F:hydrolase activity"/>
    <property type="evidence" value="ECO:0007669"/>
    <property type="project" value="UniProtKB-KW"/>
</dbReference>
<feature type="domain" description="Calcineurin-like phosphoesterase" evidence="5">
    <location>
        <begin position="7"/>
        <end position="197"/>
    </location>
</feature>
<gene>
    <name evidence="6" type="ORF">EHS89_13045</name>
</gene>
<keyword evidence="3" id="KW-0408">Iron</keyword>
<name>A0A3P1SN40_9GAMM</name>
<keyword evidence="1" id="KW-0479">Metal-binding</keyword>